<proteinExistence type="predicted"/>
<dbReference type="CDD" id="cd09272">
    <property type="entry name" value="RNase_HI_RT_Ty1"/>
    <property type="match status" value="1"/>
</dbReference>
<protein>
    <submittedName>
        <fullName evidence="2">Secreted RxLR effector protein 161-like</fullName>
    </submittedName>
</protein>
<organism evidence="1 2">
    <name type="scientific">Coffea arabica</name>
    <name type="common">Arabian coffee</name>
    <dbReference type="NCBI Taxonomy" id="13443"/>
    <lineage>
        <taxon>Eukaryota</taxon>
        <taxon>Viridiplantae</taxon>
        <taxon>Streptophyta</taxon>
        <taxon>Embryophyta</taxon>
        <taxon>Tracheophyta</taxon>
        <taxon>Spermatophyta</taxon>
        <taxon>Magnoliopsida</taxon>
        <taxon>eudicotyledons</taxon>
        <taxon>Gunneridae</taxon>
        <taxon>Pentapetalae</taxon>
        <taxon>asterids</taxon>
        <taxon>lamiids</taxon>
        <taxon>Gentianales</taxon>
        <taxon>Rubiaceae</taxon>
        <taxon>Ixoroideae</taxon>
        <taxon>Gardenieae complex</taxon>
        <taxon>Bertiereae - Coffeeae clade</taxon>
        <taxon>Coffeeae</taxon>
        <taxon>Coffea</taxon>
    </lineage>
</organism>
<gene>
    <name evidence="2" type="primary">LOC140035767</name>
</gene>
<dbReference type="PANTHER" id="PTHR11439:SF483">
    <property type="entry name" value="PEPTIDE SYNTHASE GLIP-LIKE, PUTATIVE (AFU_ORTHOLOGUE AFUA_3G12920)-RELATED"/>
    <property type="match status" value="1"/>
</dbReference>
<dbReference type="Proteomes" id="UP001652660">
    <property type="component" value="Chromosome 2c"/>
</dbReference>
<dbReference type="GeneID" id="140035767"/>
<sequence>MAKVPYSNAVGSLMYVMVCTRPDLIHAVSIVSRFIINPRNGHWLTVKRIFRYLMGTSDVGLIYGGDTKCLITGYSDFDYAGDVDSRRSMTGYVCTLGLSVVSWKTTLQPIVTLSTTEAEYMTLTKATKEGIWLNGLVGDLALHQDQANIYCDSFSAACIAKDQVHHERTKHIDVRYHFLRSETRIKVKKIGIADNADTVIVSVQYV</sequence>
<accession>A0ABM4WN75</accession>
<evidence type="ECO:0000313" key="2">
    <source>
        <dbReference type="RefSeq" id="XP_071933238.1"/>
    </source>
</evidence>
<dbReference type="RefSeq" id="XP_071933238.1">
    <property type="nucleotide sequence ID" value="XM_072077137.1"/>
</dbReference>
<reference evidence="2" key="1">
    <citation type="submission" date="2025-08" db="UniProtKB">
        <authorList>
            <consortium name="RefSeq"/>
        </authorList>
    </citation>
    <scope>IDENTIFICATION</scope>
    <source>
        <tissue evidence="2">Leaves</tissue>
    </source>
</reference>
<dbReference type="PANTHER" id="PTHR11439">
    <property type="entry name" value="GAG-POL-RELATED RETROTRANSPOSON"/>
    <property type="match status" value="1"/>
</dbReference>
<keyword evidence="1" id="KW-1185">Reference proteome</keyword>
<evidence type="ECO:0000313" key="1">
    <source>
        <dbReference type="Proteomes" id="UP001652660"/>
    </source>
</evidence>
<name>A0ABM4WN75_COFAR</name>